<feature type="compositionally biased region" description="Polar residues" evidence="1">
    <location>
        <begin position="156"/>
        <end position="176"/>
    </location>
</feature>
<feature type="compositionally biased region" description="Low complexity" evidence="1">
    <location>
        <begin position="315"/>
        <end position="324"/>
    </location>
</feature>
<organism evidence="3 4">
    <name type="scientific">Metarhizium rileyi (strain RCEF 4871)</name>
    <name type="common">Nomuraea rileyi</name>
    <dbReference type="NCBI Taxonomy" id="1649241"/>
    <lineage>
        <taxon>Eukaryota</taxon>
        <taxon>Fungi</taxon>
        <taxon>Dikarya</taxon>
        <taxon>Ascomycota</taxon>
        <taxon>Pezizomycotina</taxon>
        <taxon>Sordariomycetes</taxon>
        <taxon>Hypocreomycetidae</taxon>
        <taxon>Hypocreales</taxon>
        <taxon>Clavicipitaceae</taxon>
        <taxon>Metarhizium</taxon>
    </lineage>
</organism>
<evidence type="ECO:0000313" key="3">
    <source>
        <dbReference type="EMBL" id="TWU76254.1"/>
    </source>
</evidence>
<protein>
    <recommendedName>
        <fullName evidence="5">Acetylserotonin methytransferase-like protein</fullName>
    </recommendedName>
</protein>
<evidence type="ECO:0008006" key="5">
    <source>
        <dbReference type="Google" id="ProtNLM"/>
    </source>
</evidence>
<proteinExistence type="predicted"/>
<sequence length="594" mass="65283">MSSPQQSQPSSFSLFPGPHMSNSPQPTRGLQGRRSVSLERRPQTPQEARAVTPDHPQTQQRAYTPVQPEPVPRGTPSHWPLVTESSQRDDRAVAGPAAVQQPRDINDVPVRTETAFSEANTLVRSNSGRSRSSIAKHPPGDGPSSSGRQPLRSMFPTYNPNVPLSRQEYGPTQMSPTHIPRAAISRQSVYEEPESPARHGASAWSPPSSPSRPADRGRWPLRIQTQLPPAVPKPCTSEDLKGLWRVANGWKASVSESRVFCLKWSQQKDAPVYTLSSAASHPFWNLRLDPTSASAYISLTRHDPSKPYKAPRQESSSPSSSSNNRDSRPADTKHWYEALTSTLEEDSRRLPPNDGLVALLMPVAATKMVLEKADDAASVAAAENECARLVWDEDTATHFLVHNALSKPFCVMVERNSAYSRVEYTLEHNESPKHIAKLTRDGTGGGWIELDTGVAAQINSFYILDVVVAALLLVAAVEDRTSQTRVASFEPPPPAVVGAKRNSGRLSRLSVRKDDRKKRKKMEAFEIDVESQNDSLGKGRRENPSSNKKLPVVIRVVVKAAKGAFKLVIWALTVLVKVIGGLFKCLYSCVGSKY</sequence>
<keyword evidence="2" id="KW-1133">Transmembrane helix</keyword>
<feature type="region of interest" description="Disordered" evidence="1">
    <location>
        <begin position="1"/>
        <end position="217"/>
    </location>
</feature>
<feature type="transmembrane region" description="Helical" evidence="2">
    <location>
        <begin position="564"/>
        <end position="583"/>
    </location>
</feature>
<dbReference type="AlphaFoldDB" id="A0A5C6GG60"/>
<evidence type="ECO:0000256" key="1">
    <source>
        <dbReference type="SAM" id="MobiDB-lite"/>
    </source>
</evidence>
<evidence type="ECO:0000256" key="2">
    <source>
        <dbReference type="SAM" id="Phobius"/>
    </source>
</evidence>
<comment type="caution">
    <text evidence="3">The sequence shown here is derived from an EMBL/GenBank/DDBJ whole genome shotgun (WGS) entry which is preliminary data.</text>
</comment>
<dbReference type="Proteomes" id="UP000317257">
    <property type="component" value="Unassembled WGS sequence"/>
</dbReference>
<evidence type="ECO:0000313" key="4">
    <source>
        <dbReference type="Proteomes" id="UP000317257"/>
    </source>
</evidence>
<feature type="compositionally biased region" description="Low complexity" evidence="1">
    <location>
        <begin position="1"/>
        <end position="16"/>
    </location>
</feature>
<keyword evidence="2" id="KW-0812">Transmembrane</keyword>
<dbReference type="EMBL" id="SBHS01000005">
    <property type="protein sequence ID" value="TWU76254.1"/>
    <property type="molecule type" value="Genomic_DNA"/>
</dbReference>
<name>A0A5C6GG60_METRR</name>
<gene>
    <name evidence="3" type="ORF">ED733_004970</name>
</gene>
<accession>A0A5C6GG60</accession>
<keyword evidence="2" id="KW-0472">Membrane</keyword>
<feature type="compositionally biased region" description="Polar residues" evidence="1">
    <location>
        <begin position="114"/>
        <end position="133"/>
    </location>
</feature>
<feature type="region of interest" description="Disordered" evidence="1">
    <location>
        <begin position="301"/>
        <end position="331"/>
    </location>
</feature>
<reference evidence="4" key="1">
    <citation type="submission" date="2018-12" db="EMBL/GenBank/DDBJ databases">
        <title>The complete genome of Metarhizium rileyi, a key fungal pathogen of Lepidoptera.</title>
        <authorList>
            <person name="Binneck E."/>
            <person name="Lastra C.C.L."/>
            <person name="Sosa-Gomez D.R."/>
        </authorList>
    </citation>
    <scope>NUCLEOTIDE SEQUENCE [LARGE SCALE GENOMIC DNA]</scope>
    <source>
        <strain evidence="4">Cep018-CH2</strain>
    </source>
</reference>